<feature type="transmembrane region" description="Helical" evidence="1">
    <location>
        <begin position="73"/>
        <end position="94"/>
    </location>
</feature>
<keyword evidence="1" id="KW-0472">Membrane</keyword>
<accession>A0A6C0P5R9</accession>
<evidence type="ECO:0000256" key="1">
    <source>
        <dbReference type="SAM" id="Phobius"/>
    </source>
</evidence>
<dbReference type="EMBL" id="CP048286">
    <property type="protein sequence ID" value="QHW33847.1"/>
    <property type="molecule type" value="Genomic_DNA"/>
</dbReference>
<sequence>MGSEPTYYKLFKLTENGFLFISALIGIVIVLGLIAAFTVFRHRLTGKKLMFLGGQFIVLGVISNKIIDFSIRFPSAAFICILLGIIITFIGLFYED</sequence>
<dbReference type="AlphaFoldDB" id="A0A6C0P5R9"/>
<dbReference type="RefSeq" id="WP_162643844.1">
    <property type="nucleotide sequence ID" value="NZ_CP048286.1"/>
</dbReference>
<proteinExistence type="predicted"/>
<feature type="transmembrane region" description="Helical" evidence="1">
    <location>
        <begin position="49"/>
        <end position="67"/>
    </location>
</feature>
<dbReference type="KEGG" id="prz:GZH47_25655"/>
<evidence type="ECO:0000313" key="2">
    <source>
        <dbReference type="EMBL" id="QHW33847.1"/>
    </source>
</evidence>
<gene>
    <name evidence="2" type="ORF">GZH47_25655</name>
</gene>
<organism evidence="2 3">
    <name type="scientific">Paenibacillus rhizovicinus</name>
    <dbReference type="NCBI Taxonomy" id="2704463"/>
    <lineage>
        <taxon>Bacteria</taxon>
        <taxon>Bacillati</taxon>
        <taxon>Bacillota</taxon>
        <taxon>Bacilli</taxon>
        <taxon>Bacillales</taxon>
        <taxon>Paenibacillaceae</taxon>
        <taxon>Paenibacillus</taxon>
    </lineage>
</organism>
<protein>
    <submittedName>
        <fullName evidence="2">Uncharacterized protein</fullName>
    </submittedName>
</protein>
<evidence type="ECO:0000313" key="3">
    <source>
        <dbReference type="Proteomes" id="UP000479114"/>
    </source>
</evidence>
<keyword evidence="1" id="KW-0812">Transmembrane</keyword>
<keyword evidence="1" id="KW-1133">Transmembrane helix</keyword>
<reference evidence="2 3" key="1">
    <citation type="submission" date="2020-02" db="EMBL/GenBank/DDBJ databases">
        <title>Paenibacillus sp. nov., isolated from rhizosphere soil of tomato.</title>
        <authorList>
            <person name="Weon H.-Y."/>
            <person name="Lee S.A."/>
        </authorList>
    </citation>
    <scope>NUCLEOTIDE SEQUENCE [LARGE SCALE GENOMIC DNA]</scope>
    <source>
        <strain evidence="2 3">14171R-81</strain>
    </source>
</reference>
<keyword evidence="3" id="KW-1185">Reference proteome</keyword>
<name>A0A6C0P5R9_9BACL</name>
<dbReference type="Proteomes" id="UP000479114">
    <property type="component" value="Chromosome"/>
</dbReference>
<feature type="transmembrane region" description="Helical" evidence="1">
    <location>
        <begin position="17"/>
        <end position="37"/>
    </location>
</feature>